<dbReference type="EMBL" id="BPRB01000196">
    <property type="protein sequence ID" value="GJE61215.1"/>
    <property type="molecule type" value="Genomic_DNA"/>
</dbReference>
<gene>
    <name evidence="1" type="ORF">MPOCJGCO_3336</name>
</gene>
<evidence type="ECO:0000313" key="1">
    <source>
        <dbReference type="EMBL" id="GJE61215.1"/>
    </source>
</evidence>
<organism evidence="1 2">
    <name type="scientific">Methylobacterium trifolii</name>
    <dbReference type="NCBI Taxonomy" id="1003092"/>
    <lineage>
        <taxon>Bacteria</taxon>
        <taxon>Pseudomonadati</taxon>
        <taxon>Pseudomonadota</taxon>
        <taxon>Alphaproteobacteria</taxon>
        <taxon>Hyphomicrobiales</taxon>
        <taxon>Methylobacteriaceae</taxon>
        <taxon>Methylobacterium</taxon>
    </lineage>
</organism>
<dbReference type="Proteomes" id="UP001055057">
    <property type="component" value="Unassembled WGS sequence"/>
</dbReference>
<evidence type="ECO:0000313" key="2">
    <source>
        <dbReference type="Proteomes" id="UP001055057"/>
    </source>
</evidence>
<reference evidence="1" key="2">
    <citation type="submission" date="2021-08" db="EMBL/GenBank/DDBJ databases">
        <authorList>
            <person name="Tani A."/>
            <person name="Ola A."/>
            <person name="Ogura Y."/>
            <person name="Katsura K."/>
            <person name="Hayashi T."/>
        </authorList>
    </citation>
    <scope>NUCLEOTIDE SEQUENCE</scope>
    <source>
        <strain evidence="1">DSM 23632</strain>
    </source>
</reference>
<accession>A0ABQ4U525</accession>
<name>A0ABQ4U525_9HYPH</name>
<keyword evidence="2" id="KW-1185">Reference proteome</keyword>
<protein>
    <submittedName>
        <fullName evidence="1">Uncharacterized protein</fullName>
    </submittedName>
</protein>
<reference evidence="1" key="1">
    <citation type="journal article" date="2021" name="Front. Microbiol.">
        <title>Comprehensive Comparative Genomics and Phenotyping of Methylobacterium Species.</title>
        <authorList>
            <person name="Alessa O."/>
            <person name="Ogura Y."/>
            <person name="Fujitani Y."/>
            <person name="Takami H."/>
            <person name="Hayashi T."/>
            <person name="Sahin N."/>
            <person name="Tani A."/>
        </authorList>
    </citation>
    <scope>NUCLEOTIDE SEQUENCE</scope>
    <source>
        <strain evidence="1">DSM 23632</strain>
    </source>
</reference>
<dbReference type="RefSeq" id="WP_238183783.1">
    <property type="nucleotide sequence ID" value="NZ_BPRB01000196.1"/>
</dbReference>
<proteinExistence type="predicted"/>
<comment type="caution">
    <text evidence="1">The sequence shown here is derived from an EMBL/GenBank/DDBJ whole genome shotgun (WGS) entry which is preliminary data.</text>
</comment>
<sequence length="166" mass="18387">MGTTVLNSALFKPDDRLQKAAVDHKYHVKNGEQGLYVRRIQYFLYGMGVFHKMYEIVNNDVGPLAASERWSDMTSDLENAYYGNATSYGVWIYKDHYQIIGKGYQTTADDIVGVMTIRHMDAMAKIYFKVAPAASREQMTADAPNALKPAVAAGMGVGSGMLSRTS</sequence>